<keyword evidence="1" id="KW-0175">Coiled coil</keyword>
<feature type="compositionally biased region" description="Basic and acidic residues" evidence="2">
    <location>
        <begin position="173"/>
        <end position="183"/>
    </location>
</feature>
<evidence type="ECO:0000313" key="3">
    <source>
        <dbReference type="EMBL" id="KAF6041138.1"/>
    </source>
</evidence>
<comment type="caution">
    <text evidence="3">The sequence shown here is derived from an EMBL/GenBank/DDBJ whole genome shotgun (WGS) entry which is preliminary data.</text>
</comment>
<feature type="compositionally biased region" description="Polar residues" evidence="2">
    <location>
        <begin position="184"/>
        <end position="207"/>
    </location>
</feature>
<feature type="compositionally biased region" description="Basic and acidic residues" evidence="2">
    <location>
        <begin position="417"/>
        <end position="441"/>
    </location>
</feature>
<dbReference type="AlphaFoldDB" id="A0A7J7KST8"/>
<feature type="coiled-coil region" evidence="1">
    <location>
        <begin position="88"/>
        <end position="115"/>
    </location>
</feature>
<dbReference type="Gene3D" id="1.10.287.1490">
    <property type="match status" value="1"/>
</dbReference>
<evidence type="ECO:0000313" key="4">
    <source>
        <dbReference type="Proteomes" id="UP000593567"/>
    </source>
</evidence>
<feature type="compositionally biased region" description="Basic and acidic residues" evidence="2">
    <location>
        <begin position="399"/>
        <end position="410"/>
    </location>
</feature>
<sequence length="577" mass="65234">MVRYQRDRGLETSPNRQLLERTQANSWEQAADQAFPSQSSASLVDLDTLSNEGVLYERPLSAASASTQTDADDMVKLRKKLVMALSREDCLKEERKHLRDLHRQYEEALKASQKKMKKLGQGYLKQTLTLTIKYRKTGNCRDGQHFAKTGKPTSFPLAKKDAELKQSNQTVSELKERLSRSKSDLSASQDELSSTRQELNSANQNLIDSSKKFKETAKQLREVKDHLHKVQEEHGKFLSELQQTTSSLKKKDEQKEMAQAEVSSIWDSFSKAEDELRASQTELRIAKEELARKTNGQVEQRKRLIQLESEREAVLRRRETLPFLAQELQAPPVVSADYGGRLHDTLMAGYSAMLPYRQGQLGKVTQPPIYTSTPVLKQVVEPQLLAPTQHAHSQSGEGQPRESQSREETRGLSQSGERQHERSQSEERQPRESQSGERQRELSQSGDPVYEVLVTSNRQPRKSYIGSGKELTSSESSGSRLAAGISPDTSPPSAYLMRPADLYNSTQPSFPHLQEQRLSNLHPAEELSSTQGPLYAVRVLIATSCSRSKKKVSPYSVDWRPEYRTYSIGLLLPCHLR</sequence>
<evidence type="ECO:0000256" key="1">
    <source>
        <dbReference type="SAM" id="Coils"/>
    </source>
</evidence>
<accession>A0A7J7KST8</accession>
<dbReference type="EMBL" id="VXIV02000073">
    <property type="protein sequence ID" value="KAF6041138.1"/>
    <property type="molecule type" value="Genomic_DNA"/>
</dbReference>
<protein>
    <submittedName>
        <fullName evidence="3">Uncharacterized protein</fullName>
    </submittedName>
</protein>
<evidence type="ECO:0000256" key="2">
    <source>
        <dbReference type="SAM" id="MobiDB-lite"/>
    </source>
</evidence>
<dbReference type="Proteomes" id="UP000593567">
    <property type="component" value="Unassembled WGS sequence"/>
</dbReference>
<proteinExistence type="predicted"/>
<feature type="region of interest" description="Disordered" evidence="2">
    <location>
        <begin position="165"/>
        <end position="207"/>
    </location>
</feature>
<gene>
    <name evidence="3" type="ORF">EB796_000551</name>
</gene>
<feature type="region of interest" description="Disordered" evidence="2">
    <location>
        <begin position="387"/>
        <end position="497"/>
    </location>
</feature>
<name>A0A7J7KST8_BUGNE</name>
<keyword evidence="4" id="KW-1185">Reference proteome</keyword>
<reference evidence="3" key="1">
    <citation type="submission" date="2020-06" db="EMBL/GenBank/DDBJ databases">
        <title>Draft genome of Bugula neritina, a colonial animal packing powerful symbionts and potential medicines.</title>
        <authorList>
            <person name="Rayko M."/>
        </authorList>
    </citation>
    <scope>NUCLEOTIDE SEQUENCE [LARGE SCALE GENOMIC DNA]</scope>
    <source>
        <strain evidence="3">Kwan_BN1</strain>
    </source>
</reference>
<organism evidence="3 4">
    <name type="scientific">Bugula neritina</name>
    <name type="common">Brown bryozoan</name>
    <name type="synonym">Sertularia neritina</name>
    <dbReference type="NCBI Taxonomy" id="10212"/>
    <lineage>
        <taxon>Eukaryota</taxon>
        <taxon>Metazoa</taxon>
        <taxon>Spiralia</taxon>
        <taxon>Lophotrochozoa</taxon>
        <taxon>Bryozoa</taxon>
        <taxon>Gymnolaemata</taxon>
        <taxon>Cheilostomatida</taxon>
        <taxon>Flustrina</taxon>
        <taxon>Buguloidea</taxon>
        <taxon>Bugulidae</taxon>
        <taxon>Bugula</taxon>
    </lineage>
</organism>
<feature type="compositionally biased region" description="Polar residues" evidence="2">
    <location>
        <begin position="470"/>
        <end position="479"/>
    </location>
</feature>